<dbReference type="Proteomes" id="UP000318102">
    <property type="component" value="Unassembled WGS sequence"/>
</dbReference>
<protein>
    <submittedName>
        <fullName evidence="14">Methyl-accepting chemotaxis protein</fullName>
    </submittedName>
</protein>
<dbReference type="PANTHER" id="PTHR32089">
    <property type="entry name" value="METHYL-ACCEPTING CHEMOTAXIS PROTEIN MCPB"/>
    <property type="match status" value="1"/>
</dbReference>
<evidence type="ECO:0000256" key="5">
    <source>
        <dbReference type="ARBA" id="ARBA00022692"/>
    </source>
</evidence>
<dbReference type="GO" id="GO:0007165">
    <property type="term" value="P:signal transduction"/>
    <property type="evidence" value="ECO:0007669"/>
    <property type="project" value="UniProtKB-KW"/>
</dbReference>
<evidence type="ECO:0000256" key="11">
    <source>
        <dbReference type="SAM" id="Phobius"/>
    </source>
</evidence>
<evidence type="ECO:0000313" key="14">
    <source>
        <dbReference type="EMBL" id="TVX88384.1"/>
    </source>
</evidence>
<dbReference type="RefSeq" id="WP_144993624.1">
    <property type="nucleotide sequence ID" value="NZ_VNJK01000003.1"/>
</dbReference>
<dbReference type="PROSITE" id="PS50111">
    <property type="entry name" value="CHEMOTAXIS_TRANSDUC_2"/>
    <property type="match status" value="1"/>
</dbReference>
<dbReference type="SMART" id="SM00283">
    <property type="entry name" value="MA"/>
    <property type="match status" value="1"/>
</dbReference>
<keyword evidence="7 11" id="KW-0472">Membrane</keyword>
<evidence type="ECO:0000256" key="4">
    <source>
        <dbReference type="ARBA" id="ARBA00022500"/>
    </source>
</evidence>
<evidence type="ECO:0000256" key="7">
    <source>
        <dbReference type="ARBA" id="ARBA00023136"/>
    </source>
</evidence>
<evidence type="ECO:0000256" key="3">
    <source>
        <dbReference type="ARBA" id="ARBA00022481"/>
    </source>
</evidence>
<proteinExistence type="inferred from homology"/>
<feature type="domain" description="Methyl-accepting transducer" evidence="12">
    <location>
        <begin position="368"/>
        <end position="604"/>
    </location>
</feature>
<evidence type="ECO:0000259" key="13">
    <source>
        <dbReference type="PROSITE" id="PS50885"/>
    </source>
</evidence>
<evidence type="ECO:0000256" key="2">
    <source>
        <dbReference type="ARBA" id="ARBA00022475"/>
    </source>
</evidence>
<comment type="caution">
    <text evidence="14">The sequence shown here is derived from an EMBL/GenBank/DDBJ whole genome shotgun (WGS) entry which is preliminary data.</text>
</comment>
<dbReference type="CDD" id="cd12913">
    <property type="entry name" value="PDC1_MCP_like"/>
    <property type="match status" value="1"/>
</dbReference>
<keyword evidence="2" id="KW-1003">Cell membrane</keyword>
<keyword evidence="15" id="KW-1185">Reference proteome</keyword>
<name>A0A559IL52_9BACL</name>
<dbReference type="Gene3D" id="6.10.340.10">
    <property type="match status" value="1"/>
</dbReference>
<dbReference type="SUPFAM" id="SSF103190">
    <property type="entry name" value="Sensory domain-like"/>
    <property type="match status" value="1"/>
</dbReference>
<dbReference type="PANTHER" id="PTHR32089:SF114">
    <property type="entry name" value="METHYL-ACCEPTING CHEMOTAXIS PROTEIN MCPB"/>
    <property type="match status" value="1"/>
</dbReference>
<evidence type="ECO:0000256" key="8">
    <source>
        <dbReference type="ARBA" id="ARBA00023224"/>
    </source>
</evidence>
<evidence type="ECO:0000256" key="1">
    <source>
        <dbReference type="ARBA" id="ARBA00004651"/>
    </source>
</evidence>
<keyword evidence="6 11" id="KW-1133">Transmembrane helix</keyword>
<dbReference type="CDD" id="cd11386">
    <property type="entry name" value="MCP_signal"/>
    <property type="match status" value="1"/>
</dbReference>
<evidence type="ECO:0000256" key="10">
    <source>
        <dbReference type="PROSITE-ProRule" id="PRU00284"/>
    </source>
</evidence>
<dbReference type="SUPFAM" id="SSF58104">
    <property type="entry name" value="Methyl-accepting chemotaxis protein (MCP) signaling domain"/>
    <property type="match status" value="1"/>
</dbReference>
<dbReference type="CDD" id="cd12912">
    <property type="entry name" value="PDC2_MCP_like"/>
    <property type="match status" value="1"/>
</dbReference>
<dbReference type="OrthoDB" id="243053at2"/>
<dbReference type="Pfam" id="PF00015">
    <property type="entry name" value="MCPsignal"/>
    <property type="match status" value="1"/>
</dbReference>
<dbReference type="EMBL" id="VNJK01000003">
    <property type="protein sequence ID" value="TVX88384.1"/>
    <property type="molecule type" value="Genomic_DNA"/>
</dbReference>
<dbReference type="InterPro" id="IPR029151">
    <property type="entry name" value="Sensor-like_sf"/>
</dbReference>
<evidence type="ECO:0000259" key="12">
    <source>
        <dbReference type="PROSITE" id="PS50111"/>
    </source>
</evidence>
<evidence type="ECO:0000313" key="15">
    <source>
        <dbReference type="Proteomes" id="UP000318102"/>
    </source>
</evidence>
<dbReference type="Pfam" id="PF00672">
    <property type="entry name" value="HAMP"/>
    <property type="match status" value="1"/>
</dbReference>
<dbReference type="Pfam" id="PF02743">
    <property type="entry name" value="dCache_1"/>
    <property type="match status" value="1"/>
</dbReference>
<keyword evidence="4" id="KW-0145">Chemotaxis</keyword>
<dbReference type="Gene3D" id="3.30.450.20">
    <property type="entry name" value="PAS domain"/>
    <property type="match status" value="2"/>
</dbReference>
<comment type="similarity">
    <text evidence="9">Belongs to the methyl-accepting chemotaxis (MCP) protein family.</text>
</comment>
<dbReference type="InterPro" id="IPR003660">
    <property type="entry name" value="HAMP_dom"/>
</dbReference>
<comment type="subcellular location">
    <subcellularLocation>
        <location evidence="1">Cell membrane</location>
        <topology evidence="1">Multi-pass membrane protein</topology>
    </subcellularLocation>
</comment>
<keyword evidence="3" id="KW-0488">Methylation</keyword>
<dbReference type="InterPro" id="IPR004089">
    <property type="entry name" value="MCPsignal_dom"/>
</dbReference>
<dbReference type="AlphaFoldDB" id="A0A559IL52"/>
<organism evidence="14 15">
    <name type="scientific">Paenibacillus agilis</name>
    <dbReference type="NCBI Taxonomy" id="3020863"/>
    <lineage>
        <taxon>Bacteria</taxon>
        <taxon>Bacillati</taxon>
        <taxon>Bacillota</taxon>
        <taxon>Bacilli</taxon>
        <taxon>Bacillales</taxon>
        <taxon>Paenibacillaceae</taxon>
        <taxon>Paenibacillus</taxon>
    </lineage>
</organism>
<evidence type="ECO:0000256" key="9">
    <source>
        <dbReference type="ARBA" id="ARBA00029447"/>
    </source>
</evidence>
<dbReference type="InterPro" id="IPR033479">
    <property type="entry name" value="dCache_1"/>
</dbReference>
<keyword evidence="5 11" id="KW-0812">Transmembrane</keyword>
<dbReference type="GO" id="GO:0006935">
    <property type="term" value="P:chemotaxis"/>
    <property type="evidence" value="ECO:0007669"/>
    <property type="project" value="UniProtKB-KW"/>
</dbReference>
<accession>A0A559IL52</accession>
<dbReference type="Gene3D" id="1.10.287.950">
    <property type="entry name" value="Methyl-accepting chemotaxis protein"/>
    <property type="match status" value="1"/>
</dbReference>
<feature type="transmembrane region" description="Helical" evidence="11">
    <location>
        <begin position="278"/>
        <end position="300"/>
    </location>
</feature>
<dbReference type="SMART" id="SM00304">
    <property type="entry name" value="HAMP"/>
    <property type="match status" value="2"/>
</dbReference>
<dbReference type="CDD" id="cd06225">
    <property type="entry name" value="HAMP"/>
    <property type="match status" value="1"/>
</dbReference>
<dbReference type="GO" id="GO:0005886">
    <property type="term" value="C:plasma membrane"/>
    <property type="evidence" value="ECO:0007669"/>
    <property type="project" value="UniProtKB-SubCell"/>
</dbReference>
<keyword evidence="8 10" id="KW-0807">Transducer</keyword>
<dbReference type="PROSITE" id="PS50885">
    <property type="entry name" value="HAMP"/>
    <property type="match status" value="1"/>
</dbReference>
<evidence type="ECO:0000256" key="6">
    <source>
        <dbReference type="ARBA" id="ARBA00022989"/>
    </source>
</evidence>
<feature type="domain" description="HAMP" evidence="13">
    <location>
        <begin position="297"/>
        <end position="349"/>
    </location>
</feature>
<reference evidence="14 15" key="1">
    <citation type="submission" date="2019-07" db="EMBL/GenBank/DDBJ databases">
        <authorList>
            <person name="Kim J."/>
        </authorList>
    </citation>
    <scope>NUCLEOTIDE SEQUENCE [LARGE SCALE GENOMIC DNA]</scope>
    <source>
        <strain evidence="14 15">N4</strain>
    </source>
</reference>
<gene>
    <name evidence="14" type="ORF">FPZ44_21110</name>
</gene>
<sequence>MKWKLSVRARLILAFVLILLVPSLSIGMFSYDTAKDIVKEEIYSATEGSVMLLDDKISGMVSDSKSNVEFLAGSVLDFVEKGQDHSEIFDLLNRFQFTHPELASTYLGTKDGVMIQAPKFKTAVGYDPRDREWYKLAMEKKGDVVVTPPYRDASTGKEVVTISRAIDNNLGVVSVDLDLKKLMAMTSQVKVGTNGYIIILDQTRKYVVHPTLPLGSEAKEIWMDEVYGQISGRHHYVLNGEPKDMAYTTNEETGWKIAGMMLTEEYGEASQPIFRTTFIIVTSAIIIGAVVIFFIIRSIFNPLQRLMRAANRVSKGDLTVKIDSRSNDEFGKLSYSFDTMTNSLRGVINEVSDTSMHLSSSSQELAAASEQSAQASQYTAESMNQLAVGSETQVSNMNEAEGIVQEITVGAKQIASTSQTVSHAALESSDIVEEGNRSIQRAVQQMESINSSVSGMGQSMKGLSEQTHKINDIVKAITGIAEQTNLLALNASIEAARAGEHGRGFAVVASEVRKLAEQSSTMAKEIAETIKHIQSEMHKSVRNSEQSVAEVSLGIEVIHEAGAAFERIEQAVQIVATQIQEVSASAQQMSVGTEEMSGYMQEVKSVTLKMADGTQTVSATTEEQLASMQEISNSAEELSRMAERLEESIAKFKL</sequence>